<dbReference type="AlphaFoldDB" id="A0A8H5D1K3"/>
<dbReference type="Proteomes" id="UP000559027">
    <property type="component" value="Unassembled WGS sequence"/>
</dbReference>
<evidence type="ECO:0000313" key="2">
    <source>
        <dbReference type="EMBL" id="KAF5351891.1"/>
    </source>
</evidence>
<gene>
    <name evidence="2" type="ORF">D9756_007554</name>
</gene>
<sequence>MRCVCQSAGQRGREYAYNYFEHSFGISRDTLVKALDRCFGSRPAYQAPTFGPAVPSAFQDIENSFLSLNVNEKISTKNAESLLAAPSPPESMGDDGDDWSSSTSPRSYSNGKYPKDWYSDDIYSDSRYLDDRYPDARVSNDDHPDNRASSPSIPSGEWRSDHDNLDYPEDSDSEDDSANDVSAVSDEDKGTFDDGGDTEEPLSNDRESSQNPEVDDGLVRDDTDSGVGPEGRPHDSDSTHGPTNDLNASGEPLSEDEAESSRGLYQTEDAGSDDTVDDNDESDHQGDLAILRRGSGEESNATMPDPLVTAPKPPKIPPGHTHHVNVDTDEGEE</sequence>
<comment type="caution">
    <text evidence="2">The sequence shown here is derived from an EMBL/GenBank/DDBJ whole genome shotgun (WGS) entry which is preliminary data.</text>
</comment>
<feature type="compositionally biased region" description="Acidic residues" evidence="1">
    <location>
        <begin position="166"/>
        <end position="178"/>
    </location>
</feature>
<accession>A0A8H5D1K3</accession>
<name>A0A8H5D1K3_9AGAR</name>
<evidence type="ECO:0000256" key="1">
    <source>
        <dbReference type="SAM" id="MobiDB-lite"/>
    </source>
</evidence>
<feature type="compositionally biased region" description="Basic and acidic residues" evidence="1">
    <location>
        <begin position="133"/>
        <end position="146"/>
    </location>
</feature>
<proteinExistence type="predicted"/>
<protein>
    <submittedName>
        <fullName evidence="2">Uncharacterized protein</fullName>
    </submittedName>
</protein>
<dbReference type="EMBL" id="JAACJO010000012">
    <property type="protein sequence ID" value="KAF5351891.1"/>
    <property type="molecule type" value="Genomic_DNA"/>
</dbReference>
<organism evidence="2 3">
    <name type="scientific">Leucocoprinus leucothites</name>
    <dbReference type="NCBI Taxonomy" id="201217"/>
    <lineage>
        <taxon>Eukaryota</taxon>
        <taxon>Fungi</taxon>
        <taxon>Dikarya</taxon>
        <taxon>Basidiomycota</taxon>
        <taxon>Agaricomycotina</taxon>
        <taxon>Agaricomycetes</taxon>
        <taxon>Agaricomycetidae</taxon>
        <taxon>Agaricales</taxon>
        <taxon>Agaricineae</taxon>
        <taxon>Agaricaceae</taxon>
        <taxon>Leucocoprinus</taxon>
    </lineage>
</organism>
<feature type="compositionally biased region" description="Acidic residues" evidence="1">
    <location>
        <begin position="270"/>
        <end position="281"/>
    </location>
</feature>
<keyword evidence="3" id="KW-1185">Reference proteome</keyword>
<evidence type="ECO:0000313" key="3">
    <source>
        <dbReference type="Proteomes" id="UP000559027"/>
    </source>
</evidence>
<feature type="region of interest" description="Disordered" evidence="1">
    <location>
        <begin position="133"/>
        <end position="333"/>
    </location>
</feature>
<feature type="region of interest" description="Disordered" evidence="1">
    <location>
        <begin position="80"/>
        <end position="115"/>
    </location>
</feature>
<reference evidence="2 3" key="1">
    <citation type="journal article" date="2020" name="ISME J.">
        <title>Uncovering the hidden diversity of litter-decomposition mechanisms in mushroom-forming fungi.</title>
        <authorList>
            <person name="Floudas D."/>
            <person name="Bentzer J."/>
            <person name="Ahren D."/>
            <person name="Johansson T."/>
            <person name="Persson P."/>
            <person name="Tunlid A."/>
        </authorList>
    </citation>
    <scope>NUCLEOTIDE SEQUENCE [LARGE SCALE GENOMIC DNA]</scope>
    <source>
        <strain evidence="2 3">CBS 146.42</strain>
    </source>
</reference>